<organism evidence="1 2">
    <name type="scientific">Reyranella humidisoli</name>
    <dbReference type="NCBI Taxonomy" id="2849149"/>
    <lineage>
        <taxon>Bacteria</taxon>
        <taxon>Pseudomonadati</taxon>
        <taxon>Pseudomonadota</taxon>
        <taxon>Alphaproteobacteria</taxon>
        <taxon>Hyphomicrobiales</taxon>
        <taxon>Reyranellaceae</taxon>
        <taxon>Reyranella</taxon>
    </lineage>
</organism>
<proteinExistence type="predicted"/>
<dbReference type="RefSeq" id="WP_216958034.1">
    <property type="nucleotide sequence ID" value="NZ_JAHOPB010000001.1"/>
</dbReference>
<evidence type="ECO:0000313" key="1">
    <source>
        <dbReference type="EMBL" id="MBU8873675.1"/>
    </source>
</evidence>
<dbReference type="EMBL" id="JAHOPB010000001">
    <property type="protein sequence ID" value="MBU8873675.1"/>
    <property type="molecule type" value="Genomic_DNA"/>
</dbReference>
<gene>
    <name evidence="1" type="ORF">KQ910_07860</name>
</gene>
<protein>
    <submittedName>
        <fullName evidence="1">Uncharacterized protein</fullName>
    </submittedName>
</protein>
<comment type="caution">
    <text evidence="1">The sequence shown here is derived from an EMBL/GenBank/DDBJ whole genome shotgun (WGS) entry which is preliminary data.</text>
</comment>
<reference evidence="1 2" key="1">
    <citation type="submission" date="2021-06" db="EMBL/GenBank/DDBJ databases">
        <authorList>
            <person name="Lee D.H."/>
        </authorList>
    </citation>
    <scope>NUCLEOTIDE SEQUENCE [LARGE SCALE GENOMIC DNA]</scope>
    <source>
        <strain evidence="1 2">MMS21-HV4-11</strain>
    </source>
</reference>
<name>A0ABS6IKB7_9HYPH</name>
<evidence type="ECO:0000313" key="2">
    <source>
        <dbReference type="Proteomes" id="UP000727907"/>
    </source>
</evidence>
<sequence>MATDQDYIDSLKARIEASRKFIEPFTTGGMRTGTRSAGGEWVDTTQQWIDREHDTIALYERLIERAQRRS</sequence>
<dbReference type="Proteomes" id="UP000727907">
    <property type="component" value="Unassembled WGS sequence"/>
</dbReference>
<accession>A0ABS6IKB7</accession>
<keyword evidence="2" id="KW-1185">Reference proteome</keyword>